<evidence type="ECO:0000313" key="3">
    <source>
        <dbReference type="Proteomes" id="UP000608345"/>
    </source>
</evidence>
<keyword evidence="3" id="KW-1185">Reference proteome</keyword>
<dbReference type="AlphaFoldDB" id="A0A918MV01"/>
<feature type="domain" description="Phospholipase/carboxylesterase/thioesterase" evidence="1">
    <location>
        <begin position="80"/>
        <end position="200"/>
    </location>
</feature>
<dbReference type="EMBL" id="BMYS01000001">
    <property type="protein sequence ID" value="GGW75184.1"/>
    <property type="molecule type" value="Genomic_DNA"/>
</dbReference>
<dbReference type="Proteomes" id="UP000608345">
    <property type="component" value="Unassembled WGS sequence"/>
</dbReference>
<proteinExistence type="predicted"/>
<dbReference type="Pfam" id="PF02230">
    <property type="entry name" value="Abhydrolase_2"/>
    <property type="match status" value="1"/>
</dbReference>
<gene>
    <name evidence="2" type="ORF">GCM10011450_00580</name>
</gene>
<dbReference type="Gene3D" id="3.40.50.1820">
    <property type="entry name" value="alpha/beta hydrolase"/>
    <property type="match status" value="1"/>
</dbReference>
<comment type="caution">
    <text evidence="2">The sequence shown here is derived from an EMBL/GenBank/DDBJ whole genome shotgun (WGS) entry which is preliminary data.</text>
</comment>
<dbReference type="RefSeq" id="WP_189383449.1">
    <property type="nucleotide sequence ID" value="NZ_BAABFY010000010.1"/>
</dbReference>
<evidence type="ECO:0000259" key="1">
    <source>
        <dbReference type="Pfam" id="PF02230"/>
    </source>
</evidence>
<protein>
    <submittedName>
        <fullName evidence="2">Esterase</fullName>
    </submittedName>
</protein>
<dbReference type="InterPro" id="IPR003140">
    <property type="entry name" value="PLipase/COase/thioEstase"/>
</dbReference>
<accession>A0A918MV01</accession>
<organism evidence="2 3">
    <name type="scientific">Advenella faeciporci</name>
    <dbReference type="NCBI Taxonomy" id="797535"/>
    <lineage>
        <taxon>Bacteria</taxon>
        <taxon>Pseudomonadati</taxon>
        <taxon>Pseudomonadota</taxon>
        <taxon>Betaproteobacteria</taxon>
        <taxon>Burkholderiales</taxon>
        <taxon>Alcaligenaceae</taxon>
    </lineage>
</organism>
<evidence type="ECO:0000313" key="2">
    <source>
        <dbReference type="EMBL" id="GGW75184.1"/>
    </source>
</evidence>
<name>A0A918MV01_9BURK</name>
<dbReference type="GO" id="GO:0016787">
    <property type="term" value="F:hydrolase activity"/>
    <property type="evidence" value="ECO:0007669"/>
    <property type="project" value="InterPro"/>
</dbReference>
<reference evidence="2" key="1">
    <citation type="journal article" date="2014" name="Int. J. Syst. Evol. Microbiol.">
        <title>Complete genome sequence of Corynebacterium casei LMG S-19264T (=DSM 44701T), isolated from a smear-ripened cheese.</title>
        <authorList>
            <consortium name="US DOE Joint Genome Institute (JGI-PGF)"/>
            <person name="Walter F."/>
            <person name="Albersmeier A."/>
            <person name="Kalinowski J."/>
            <person name="Ruckert C."/>
        </authorList>
    </citation>
    <scope>NUCLEOTIDE SEQUENCE</scope>
    <source>
        <strain evidence="2">KCTC 23732</strain>
    </source>
</reference>
<dbReference type="InterPro" id="IPR029058">
    <property type="entry name" value="AB_hydrolase_fold"/>
</dbReference>
<reference evidence="2" key="2">
    <citation type="submission" date="2020-09" db="EMBL/GenBank/DDBJ databases">
        <authorList>
            <person name="Sun Q."/>
            <person name="Kim S."/>
        </authorList>
    </citation>
    <scope>NUCLEOTIDE SEQUENCE</scope>
    <source>
        <strain evidence="2">KCTC 23732</strain>
    </source>
</reference>
<sequence length="241" mass="27081">MTELVTERILVPGNNDIRQLFIIFFDDIRQKDNLDVLVQQICKHFENAAVVAVCHYPAQANKPDSWEGKLLQHLGLTEAELSQMVAQSGEQYLAYINEKRQEFGLPAQATALVGVGYAASVVLELTKAEQVPAGRVITFGGRYIQLPESLSIEQTIHLLHADEDEKVSIHFARDTHLHIDQIQGDATVDIANKTKNSLDPVLSKRMIERLLTCVPLRFWQEAEGGEYELRQTGPEPDDTIH</sequence>